<comment type="caution">
    <text evidence="2">The sequence shown here is derived from an EMBL/GenBank/DDBJ whole genome shotgun (WGS) entry which is preliminary data.</text>
</comment>
<organism evidence="2 3">
    <name type="scientific">Senna tora</name>
    <dbReference type="NCBI Taxonomy" id="362788"/>
    <lineage>
        <taxon>Eukaryota</taxon>
        <taxon>Viridiplantae</taxon>
        <taxon>Streptophyta</taxon>
        <taxon>Embryophyta</taxon>
        <taxon>Tracheophyta</taxon>
        <taxon>Spermatophyta</taxon>
        <taxon>Magnoliopsida</taxon>
        <taxon>eudicotyledons</taxon>
        <taxon>Gunneridae</taxon>
        <taxon>Pentapetalae</taxon>
        <taxon>rosids</taxon>
        <taxon>fabids</taxon>
        <taxon>Fabales</taxon>
        <taxon>Fabaceae</taxon>
        <taxon>Caesalpinioideae</taxon>
        <taxon>Cassia clade</taxon>
        <taxon>Senna</taxon>
    </lineage>
</organism>
<dbReference type="PANTHER" id="PTHR31934:SF2">
    <property type="entry name" value="RNA-DIRECTED DNA METHYLATION 4"/>
    <property type="match status" value="1"/>
</dbReference>
<dbReference type="Proteomes" id="UP000634136">
    <property type="component" value="Unassembled WGS sequence"/>
</dbReference>
<protein>
    <submittedName>
        <fullName evidence="2">RNA-directed DNA methylation 4</fullName>
    </submittedName>
</protein>
<gene>
    <name evidence="2" type="ORF">G2W53_024979</name>
</gene>
<proteinExistence type="predicted"/>
<dbReference type="AlphaFoldDB" id="A0A834TL41"/>
<dbReference type="EMBL" id="JAAIUW010000008">
    <property type="protein sequence ID" value="KAF7819524.1"/>
    <property type="molecule type" value="Genomic_DNA"/>
</dbReference>
<name>A0A834TL41_9FABA</name>
<sequence length="271" mass="31015">MATMGESSSAPLTSKPVIVRVKRKPFQSPVDALWLEINERPSKRPLLDFGNLSISDSTSQKEELNTKKVFVQHVETLSRSEVTFEVVQSFVDPGSSGASKGKSKIVERKSIFKKENKQDQLLLKAKQNQESVAKNARFEQIWKSRKENREAVPDKALQEMCHFYDIVRVDNEEKKEQQEDISLEDQRLLCSYLPLLREFIPNAAVEIESDILGHSKQEDYVYDIYTVNNVIDLNAEDLSNSYPLVQVDDQDLYDDPEESDDYETDDSNGIC</sequence>
<keyword evidence="3" id="KW-1185">Reference proteome</keyword>
<evidence type="ECO:0000256" key="1">
    <source>
        <dbReference type="SAM" id="MobiDB-lite"/>
    </source>
</evidence>
<feature type="region of interest" description="Disordered" evidence="1">
    <location>
        <begin position="251"/>
        <end position="271"/>
    </location>
</feature>
<dbReference type="PANTHER" id="PTHR31934">
    <property type="entry name" value="ALPHA/BETA-HYDROLASES SUPERFAMILY PROTEIN"/>
    <property type="match status" value="1"/>
</dbReference>
<evidence type="ECO:0000313" key="3">
    <source>
        <dbReference type="Proteomes" id="UP000634136"/>
    </source>
</evidence>
<evidence type="ECO:0000313" key="2">
    <source>
        <dbReference type="EMBL" id="KAF7819524.1"/>
    </source>
</evidence>
<dbReference type="OrthoDB" id="6255506at2759"/>
<reference evidence="2" key="1">
    <citation type="submission" date="2020-09" db="EMBL/GenBank/DDBJ databases">
        <title>Genome-Enabled Discovery of Anthraquinone Biosynthesis in Senna tora.</title>
        <authorList>
            <person name="Kang S.-H."/>
            <person name="Pandey R.P."/>
            <person name="Lee C.-M."/>
            <person name="Sim J.-S."/>
            <person name="Jeong J.-T."/>
            <person name="Choi B.-S."/>
            <person name="Jung M."/>
            <person name="Ginzburg D."/>
            <person name="Zhao K."/>
            <person name="Won S.Y."/>
            <person name="Oh T.-J."/>
            <person name="Yu Y."/>
            <person name="Kim N.-H."/>
            <person name="Lee O.R."/>
            <person name="Lee T.-H."/>
            <person name="Bashyal P."/>
            <person name="Kim T.-S."/>
            <person name="Lee W.-H."/>
            <person name="Kawkins C."/>
            <person name="Kim C.-K."/>
            <person name="Kim J.S."/>
            <person name="Ahn B.O."/>
            <person name="Rhee S.Y."/>
            <person name="Sohng J.K."/>
        </authorList>
    </citation>
    <scope>NUCLEOTIDE SEQUENCE</scope>
    <source>
        <tissue evidence="2">Leaf</tissue>
    </source>
</reference>
<accession>A0A834TL41</accession>